<evidence type="ECO:0000313" key="2">
    <source>
        <dbReference type="EMBL" id="EEG78658.1"/>
    </source>
</evidence>
<evidence type="ECO:0000313" key="3">
    <source>
        <dbReference type="Proteomes" id="UP000006443"/>
    </source>
</evidence>
<evidence type="ECO:0000259" key="1">
    <source>
        <dbReference type="Pfam" id="PF04015"/>
    </source>
</evidence>
<dbReference type="RefSeq" id="WP_008514710.1">
    <property type="nucleotide sequence ID" value="NZ_ACJM01000002.1"/>
</dbReference>
<dbReference type="AlphaFoldDB" id="C0GDD7"/>
<reference evidence="2 3" key="1">
    <citation type="submission" date="2009-02" db="EMBL/GenBank/DDBJ databases">
        <title>Sequencing of the draft genome and assembly of Dethiobacter alkaliphilus AHT 1.</title>
        <authorList>
            <consortium name="US DOE Joint Genome Institute (JGI-PGF)"/>
            <person name="Lucas S."/>
            <person name="Copeland A."/>
            <person name="Lapidus A."/>
            <person name="Glavina del Rio T."/>
            <person name="Dalin E."/>
            <person name="Tice H."/>
            <person name="Bruce D."/>
            <person name="Goodwin L."/>
            <person name="Pitluck S."/>
            <person name="Larimer F."/>
            <person name="Land M.L."/>
            <person name="Hauser L."/>
            <person name="Muyzer G."/>
        </authorList>
    </citation>
    <scope>NUCLEOTIDE SEQUENCE [LARGE SCALE GENOMIC DNA]</scope>
    <source>
        <strain evidence="2 3">AHT 1</strain>
    </source>
</reference>
<name>C0GDD7_DETAL</name>
<sequence>MEKLYVMYGAEAEQMAFTLLETMDVAGELAGMENPLIGIKPNLVVSQPAEWGATTDPNLVRGVIKYLQQHGFCNIIILESAWVGDSTEKAFDVCGYRELGVPLVDLKKDDGVPFEVDGTEIYVCKKALEVDYLINMPVLKAHCQTRLTCALKNLKGCVPDKEKRRFHTLGLHKPIAALNKVLRANIAVVDGIIGDLTYEEGGTPVRMNRSLASRDPVLIDTYAAELIGYEIEDVPYIRMAEELGIGSTLLTGRIVELNNKKEARAPESLLASNEVDNLARWIEEDQACSACYGSLIHALMRLQEKGKLKKGFKVHIGQGCKKLSGTIGVGECSRNFEVNIKGCPPKAKDIVSGLEEWINKEGPAAN</sequence>
<organism evidence="2 3">
    <name type="scientific">Dethiobacter alkaliphilus AHT 1</name>
    <dbReference type="NCBI Taxonomy" id="555088"/>
    <lineage>
        <taxon>Bacteria</taxon>
        <taxon>Bacillati</taxon>
        <taxon>Bacillota</taxon>
        <taxon>Dethiobacteria</taxon>
        <taxon>Dethiobacterales</taxon>
        <taxon>Dethiobacteraceae</taxon>
        <taxon>Dethiobacter</taxon>
    </lineage>
</organism>
<accession>C0GDD7</accession>
<dbReference type="InterPro" id="IPR007160">
    <property type="entry name" value="DUF362"/>
</dbReference>
<dbReference type="Pfam" id="PF04015">
    <property type="entry name" value="DUF362"/>
    <property type="match status" value="1"/>
</dbReference>
<protein>
    <recommendedName>
        <fullName evidence="1">DUF362 domain-containing protein</fullName>
    </recommendedName>
</protein>
<feature type="domain" description="DUF362" evidence="1">
    <location>
        <begin position="37"/>
        <end position="225"/>
    </location>
</feature>
<proteinExistence type="predicted"/>
<dbReference type="OrthoDB" id="9785671at2"/>
<dbReference type="eggNOG" id="COG2006">
    <property type="taxonomic scope" value="Bacteria"/>
</dbReference>
<comment type="caution">
    <text evidence="2">The sequence shown here is derived from an EMBL/GenBank/DDBJ whole genome shotgun (WGS) entry which is preliminary data.</text>
</comment>
<dbReference type="EMBL" id="ACJM01000002">
    <property type="protein sequence ID" value="EEG78658.1"/>
    <property type="molecule type" value="Genomic_DNA"/>
</dbReference>
<dbReference type="STRING" id="555088.DealDRAFT_0588"/>
<gene>
    <name evidence="2" type="ORF">DealDRAFT_0588</name>
</gene>
<keyword evidence="3" id="KW-1185">Reference proteome</keyword>
<dbReference type="Proteomes" id="UP000006443">
    <property type="component" value="Unassembled WGS sequence"/>
</dbReference>